<name>F2NVQ0_TRES6</name>
<dbReference type="InterPro" id="IPR011010">
    <property type="entry name" value="DNA_brk_join_enz"/>
</dbReference>
<dbReference type="Proteomes" id="UP000006852">
    <property type="component" value="Chromosome"/>
</dbReference>
<dbReference type="GO" id="GO:0005737">
    <property type="term" value="C:cytoplasm"/>
    <property type="evidence" value="ECO:0007669"/>
    <property type="project" value="UniProtKB-SubCell"/>
</dbReference>
<keyword evidence="7 9" id="KW-0233">DNA recombination</keyword>
<accession>F2NVQ0</accession>
<comment type="function">
    <text evidence="9">Site-specific tyrosine recombinase, which acts by catalyzing the cutting and rejoining of the recombining DNA molecules. The XerC-XerD complex is essential to convert dimers of the bacterial chromosome into monomers to permit their segregation at cell division. It also contributes to the segregational stability of plasmids.</text>
</comment>
<evidence type="ECO:0000313" key="12">
    <source>
        <dbReference type="EMBL" id="AEB14487.1"/>
    </source>
</evidence>
<dbReference type="PANTHER" id="PTHR30349:SF81">
    <property type="entry name" value="TYROSINE RECOMBINASE XERC"/>
    <property type="match status" value="1"/>
</dbReference>
<dbReference type="SUPFAM" id="SSF56349">
    <property type="entry name" value="DNA breaking-rejoining enzymes"/>
    <property type="match status" value="1"/>
</dbReference>
<dbReference type="GO" id="GO:0006313">
    <property type="term" value="P:DNA transposition"/>
    <property type="evidence" value="ECO:0007669"/>
    <property type="project" value="UniProtKB-UniRule"/>
</dbReference>
<gene>
    <name evidence="9" type="primary">xerC</name>
    <name evidence="12" type="ordered locus">Tresu_1587</name>
</gene>
<feature type="active site" evidence="9">
    <location>
        <position position="252"/>
    </location>
</feature>
<dbReference type="InterPro" id="IPR010998">
    <property type="entry name" value="Integrase_recombinase_N"/>
</dbReference>
<protein>
    <recommendedName>
        <fullName evidence="9">Tyrosine recombinase XerC</fullName>
    </recommendedName>
</protein>
<dbReference type="GO" id="GO:0003677">
    <property type="term" value="F:DNA binding"/>
    <property type="evidence" value="ECO:0007669"/>
    <property type="project" value="UniProtKB-UniRule"/>
</dbReference>
<dbReference type="CDD" id="cd00798">
    <property type="entry name" value="INT_XerDC_C"/>
    <property type="match status" value="1"/>
</dbReference>
<dbReference type="InterPro" id="IPR023009">
    <property type="entry name" value="Tyrosine_recombinase_XerC/XerD"/>
</dbReference>
<comment type="subcellular location">
    <subcellularLocation>
        <location evidence="1 9">Cytoplasm</location>
    </subcellularLocation>
</comment>
<dbReference type="InterPro" id="IPR004107">
    <property type="entry name" value="Integrase_SAM-like_N"/>
</dbReference>
<dbReference type="InterPro" id="IPR013762">
    <property type="entry name" value="Integrase-like_cat_sf"/>
</dbReference>
<evidence type="ECO:0000256" key="1">
    <source>
        <dbReference type="ARBA" id="ARBA00004496"/>
    </source>
</evidence>
<dbReference type="PROSITE" id="PS51900">
    <property type="entry name" value="CB"/>
    <property type="match status" value="1"/>
</dbReference>
<feature type="active site" evidence="9">
    <location>
        <position position="275"/>
    </location>
</feature>
<keyword evidence="6 9" id="KW-0238">DNA-binding</keyword>
<sequence>MPETLFECSEEFLIYLGSVRGLSENTLLSYRQDLAHFCEFFGNDKSAEGLTLEDLRLFVGYLSRRKYSVASINRIISAVRGLFAYLKKFGYISKNVSYELKCLRQPKTLPRFMSQVEIDNVCRQPEKKELLWASRDKAIFEMMYSSGCRVSELASLKFQDFTSDFRSAIVTGKGKKDRRVYFEQDARNSLMLYLKERKARFPQAEKGCAGEVSRIFLSQKGTALSAHGIWYIVSRYTGIEGTGSHVSPHAFRHTFATGMLNSGADIRIVQELLGHSNISTTQRYTHVTLERLKKVYSQAFPHSGKKD</sequence>
<evidence type="ECO:0000259" key="11">
    <source>
        <dbReference type="PROSITE" id="PS51900"/>
    </source>
</evidence>
<dbReference type="PANTHER" id="PTHR30349">
    <property type="entry name" value="PHAGE INTEGRASE-RELATED"/>
    <property type="match status" value="1"/>
</dbReference>
<dbReference type="GO" id="GO:0007059">
    <property type="term" value="P:chromosome segregation"/>
    <property type="evidence" value="ECO:0007669"/>
    <property type="project" value="UniProtKB-UniRule"/>
</dbReference>
<evidence type="ECO:0000256" key="6">
    <source>
        <dbReference type="ARBA" id="ARBA00023125"/>
    </source>
</evidence>
<keyword evidence="4 9" id="KW-0159">Chromosome partition</keyword>
<dbReference type="Pfam" id="PF00589">
    <property type="entry name" value="Phage_integrase"/>
    <property type="match status" value="1"/>
</dbReference>
<comment type="similarity">
    <text evidence="9">Belongs to the 'phage' integrase family. XerC subfamily.</text>
</comment>
<dbReference type="InterPro" id="IPR050090">
    <property type="entry name" value="Tyrosine_recombinase_XerCD"/>
</dbReference>
<dbReference type="InterPro" id="IPR002104">
    <property type="entry name" value="Integrase_catalytic"/>
</dbReference>
<dbReference type="KEGG" id="tsu:Tresu_1587"/>
<dbReference type="HOGENOM" id="CLU_027562_9_6_12"/>
<evidence type="ECO:0000256" key="3">
    <source>
        <dbReference type="ARBA" id="ARBA00022618"/>
    </source>
</evidence>
<evidence type="ECO:0000313" key="13">
    <source>
        <dbReference type="Proteomes" id="UP000006852"/>
    </source>
</evidence>
<evidence type="ECO:0000256" key="9">
    <source>
        <dbReference type="HAMAP-Rule" id="MF_01808"/>
    </source>
</evidence>
<dbReference type="Gene3D" id="1.10.150.130">
    <property type="match status" value="1"/>
</dbReference>
<evidence type="ECO:0000256" key="8">
    <source>
        <dbReference type="ARBA" id="ARBA00023306"/>
    </source>
</evidence>
<dbReference type="STRING" id="869209.Tresu_1587"/>
<reference evidence="12 13" key="1">
    <citation type="journal article" date="2011" name="Stand. Genomic Sci.">
        <title>Complete genome sequence of Treponema succinifaciens type strain (6091).</title>
        <authorList>
            <person name="Han C."/>
            <person name="Gronow S."/>
            <person name="Teshima H."/>
            <person name="Lapidus A."/>
            <person name="Nolan M."/>
            <person name="Lucas S."/>
            <person name="Hammon N."/>
            <person name="Deshpande S."/>
            <person name="Cheng J.F."/>
            <person name="Zeytun A."/>
            <person name="Tapia R."/>
            <person name="Goodwin L."/>
            <person name="Pitluck S."/>
            <person name="Liolios K."/>
            <person name="Pagani I."/>
            <person name="Ivanova N."/>
            <person name="Mavromatis K."/>
            <person name="Mikhailova N."/>
            <person name="Huntemann M."/>
            <person name="Pati A."/>
            <person name="Chen A."/>
            <person name="Palaniappan K."/>
            <person name="Land M."/>
            <person name="Hauser L."/>
            <person name="Brambilla E.M."/>
            <person name="Rohde M."/>
            <person name="Goker M."/>
            <person name="Woyke T."/>
            <person name="Bristow J."/>
            <person name="Eisen J.A."/>
            <person name="Markowitz V."/>
            <person name="Hugenholtz P."/>
            <person name="Kyrpides N.C."/>
            <person name="Klenk H.P."/>
            <person name="Detter J.C."/>
        </authorList>
    </citation>
    <scope>NUCLEOTIDE SEQUENCE [LARGE SCALE GENOMIC DNA]</scope>
    <source>
        <strain evidence="13">ATCC 33096 / DSM 2489 / 6091</strain>
    </source>
</reference>
<reference evidence="13" key="2">
    <citation type="submission" date="2011-04" db="EMBL/GenBank/DDBJ databases">
        <title>The complete genome of chromosome of Treponema succinifaciens DSM 2489.</title>
        <authorList>
            <person name="Lucas S."/>
            <person name="Copeland A."/>
            <person name="Lapidus A."/>
            <person name="Bruce D."/>
            <person name="Goodwin L."/>
            <person name="Pitluck S."/>
            <person name="Peters L."/>
            <person name="Kyrpides N."/>
            <person name="Mavromatis K."/>
            <person name="Ivanova N."/>
            <person name="Ovchinnikova G."/>
            <person name="Teshima H."/>
            <person name="Detter J.C."/>
            <person name="Tapia R."/>
            <person name="Han C."/>
            <person name="Land M."/>
            <person name="Hauser L."/>
            <person name="Markowitz V."/>
            <person name="Cheng J.-F."/>
            <person name="Hugenholtz P."/>
            <person name="Woyke T."/>
            <person name="Wu D."/>
            <person name="Gronow S."/>
            <person name="Wellnitz S."/>
            <person name="Brambilla E."/>
            <person name="Klenk H.-P."/>
            <person name="Eisen J.A."/>
        </authorList>
    </citation>
    <scope>NUCLEOTIDE SEQUENCE [LARGE SCALE GENOMIC DNA]</scope>
    <source>
        <strain evidence="13">ATCC 33096 / DSM 2489 / 6091</strain>
    </source>
</reference>
<dbReference type="EMBL" id="CP002631">
    <property type="protein sequence ID" value="AEB14487.1"/>
    <property type="molecule type" value="Genomic_DNA"/>
</dbReference>
<keyword evidence="5 9" id="KW-0229">DNA integration</keyword>
<evidence type="ECO:0000256" key="5">
    <source>
        <dbReference type="ARBA" id="ARBA00022908"/>
    </source>
</evidence>
<organism evidence="12 13">
    <name type="scientific">Treponema succinifaciens (strain ATCC 33096 / DSM 2489 / 6091)</name>
    <dbReference type="NCBI Taxonomy" id="869209"/>
    <lineage>
        <taxon>Bacteria</taxon>
        <taxon>Pseudomonadati</taxon>
        <taxon>Spirochaetota</taxon>
        <taxon>Spirochaetia</taxon>
        <taxon>Spirochaetales</taxon>
        <taxon>Treponemataceae</taxon>
        <taxon>Treponema</taxon>
    </lineage>
</organism>
<dbReference type="GO" id="GO:0009037">
    <property type="term" value="F:tyrosine-based site-specific recombinase activity"/>
    <property type="evidence" value="ECO:0007669"/>
    <property type="project" value="UniProtKB-UniRule"/>
</dbReference>
<dbReference type="AlphaFoldDB" id="F2NVQ0"/>
<feature type="domain" description="Core-binding (CB)" evidence="11">
    <location>
        <begin position="3"/>
        <end position="87"/>
    </location>
</feature>
<comment type="subunit">
    <text evidence="9">Forms a cyclic heterotetrameric complex composed of two molecules of XerC and two molecules of XerD.</text>
</comment>
<dbReference type="GeneID" id="302998746"/>
<dbReference type="Gene3D" id="1.10.443.10">
    <property type="entry name" value="Intergrase catalytic core"/>
    <property type="match status" value="1"/>
</dbReference>
<feature type="active site" description="O-(3'-phospho-DNA)-tyrosine intermediate" evidence="9">
    <location>
        <position position="284"/>
    </location>
</feature>
<evidence type="ECO:0000256" key="2">
    <source>
        <dbReference type="ARBA" id="ARBA00022490"/>
    </source>
</evidence>
<evidence type="ECO:0000256" key="7">
    <source>
        <dbReference type="ARBA" id="ARBA00023172"/>
    </source>
</evidence>
<dbReference type="eggNOG" id="COG4974">
    <property type="taxonomic scope" value="Bacteria"/>
</dbReference>
<dbReference type="RefSeq" id="WP_013701769.1">
    <property type="nucleotide sequence ID" value="NC_015385.1"/>
</dbReference>
<feature type="active site" evidence="9">
    <location>
        <position position="173"/>
    </location>
</feature>
<keyword evidence="8 9" id="KW-0131">Cell cycle</keyword>
<keyword evidence="3 9" id="KW-0132">Cell division</keyword>
<dbReference type="PROSITE" id="PS51898">
    <property type="entry name" value="TYR_RECOMBINASE"/>
    <property type="match status" value="1"/>
</dbReference>
<evidence type="ECO:0000259" key="10">
    <source>
        <dbReference type="PROSITE" id="PS51898"/>
    </source>
</evidence>
<dbReference type="OrthoDB" id="341301at2"/>
<feature type="active site" evidence="9">
    <location>
        <position position="149"/>
    </location>
</feature>
<dbReference type="InterPro" id="IPR044068">
    <property type="entry name" value="CB"/>
</dbReference>
<dbReference type="HAMAP" id="MF_01808">
    <property type="entry name" value="Recomb_XerC_XerD"/>
    <property type="match status" value="1"/>
</dbReference>
<keyword evidence="13" id="KW-1185">Reference proteome</keyword>
<keyword evidence="2 9" id="KW-0963">Cytoplasm</keyword>
<evidence type="ECO:0000256" key="4">
    <source>
        <dbReference type="ARBA" id="ARBA00022829"/>
    </source>
</evidence>
<dbReference type="GO" id="GO:0051301">
    <property type="term" value="P:cell division"/>
    <property type="evidence" value="ECO:0007669"/>
    <property type="project" value="UniProtKB-KW"/>
</dbReference>
<feature type="active site" evidence="9">
    <location>
        <position position="249"/>
    </location>
</feature>
<proteinExistence type="inferred from homology"/>
<dbReference type="Pfam" id="PF02899">
    <property type="entry name" value="Phage_int_SAM_1"/>
    <property type="match status" value="1"/>
</dbReference>
<feature type="domain" description="Tyr recombinase" evidence="10">
    <location>
        <begin position="108"/>
        <end position="297"/>
    </location>
</feature>